<dbReference type="InterPro" id="IPR011697">
    <property type="entry name" value="Peptidase_C26"/>
</dbReference>
<gene>
    <name evidence="1" type="ORF">M2272_005258</name>
</gene>
<dbReference type="Proteomes" id="UP001160130">
    <property type="component" value="Unassembled WGS sequence"/>
</dbReference>
<dbReference type="PANTHER" id="PTHR43235:SF1">
    <property type="entry name" value="GLUTAMINE AMIDOTRANSFERASE PB2B2.05-RELATED"/>
    <property type="match status" value="1"/>
</dbReference>
<proteinExistence type="predicted"/>
<dbReference type="Pfam" id="PF07722">
    <property type="entry name" value="Peptidase_C26"/>
    <property type="match status" value="1"/>
</dbReference>
<dbReference type="PANTHER" id="PTHR43235">
    <property type="entry name" value="GLUTAMINE AMIDOTRANSFERASE PB2B2.05-RELATED"/>
    <property type="match status" value="1"/>
</dbReference>
<dbReference type="CDD" id="cd01745">
    <property type="entry name" value="GATase1_2"/>
    <property type="match status" value="1"/>
</dbReference>
<comment type="caution">
    <text evidence="1">The sequence shown here is derived from an EMBL/GenBank/DDBJ whole genome shotgun (WGS) entry which is preliminary data.</text>
</comment>
<name>A0ABT6L6M1_9MYCO</name>
<organism evidence="1 2">
    <name type="scientific">Mycolicibacterium frederiksbergense</name>
    <dbReference type="NCBI Taxonomy" id="117567"/>
    <lineage>
        <taxon>Bacteria</taxon>
        <taxon>Bacillati</taxon>
        <taxon>Actinomycetota</taxon>
        <taxon>Actinomycetes</taxon>
        <taxon>Mycobacteriales</taxon>
        <taxon>Mycobacteriaceae</taxon>
        <taxon>Mycolicibacterium</taxon>
    </lineage>
</organism>
<dbReference type="InterPro" id="IPR044668">
    <property type="entry name" value="PuuD-like"/>
</dbReference>
<dbReference type="RefSeq" id="WP_280835166.1">
    <property type="nucleotide sequence ID" value="NZ_JARXVE010000011.1"/>
</dbReference>
<protein>
    <submittedName>
        <fullName evidence="1">Glutamine amidotransferase</fullName>
    </submittedName>
</protein>
<keyword evidence="1" id="KW-0315">Glutamine amidotransferase</keyword>
<evidence type="ECO:0000313" key="1">
    <source>
        <dbReference type="EMBL" id="MDH6198599.1"/>
    </source>
</evidence>
<accession>A0ABT6L6M1</accession>
<evidence type="ECO:0000313" key="2">
    <source>
        <dbReference type="Proteomes" id="UP001160130"/>
    </source>
</evidence>
<keyword evidence="2" id="KW-1185">Reference proteome</keyword>
<dbReference type="EMBL" id="JARXVE010000011">
    <property type="protein sequence ID" value="MDH6198599.1"/>
    <property type="molecule type" value="Genomic_DNA"/>
</dbReference>
<reference evidence="1 2" key="1">
    <citation type="submission" date="2023-04" db="EMBL/GenBank/DDBJ databases">
        <title>Forest soil microbial communities from Buena Vista Peninsula, Colon Province, Panama.</title>
        <authorList>
            <person name="Bouskill N."/>
        </authorList>
    </citation>
    <scope>NUCLEOTIDE SEQUENCE [LARGE SCALE GENOMIC DNA]</scope>
    <source>
        <strain evidence="1 2">AC80</strain>
    </source>
</reference>
<dbReference type="SUPFAM" id="SSF52317">
    <property type="entry name" value="Class I glutamine amidotransferase-like"/>
    <property type="match status" value="1"/>
</dbReference>
<dbReference type="InterPro" id="IPR029062">
    <property type="entry name" value="Class_I_gatase-like"/>
</dbReference>
<dbReference type="PROSITE" id="PS51273">
    <property type="entry name" value="GATASE_TYPE_1"/>
    <property type="match status" value="1"/>
</dbReference>
<dbReference type="Gene3D" id="3.40.50.880">
    <property type="match status" value="1"/>
</dbReference>
<sequence>MHPIPCEEPRPLIAVPGRFTASASALRYRGEVLPRALIEAVFAAGGEPVMLHPAAPGGTVSPQEVAARLAFADGVLLPGGGDLSPQWTHAEWHETHYDVDVEQDAFDLAVARTAVAQGIPLLAICRGMQVLNVALGGTLTADMNDGAGAVDHFHRVHHITANPGSFLARRLGPEFEVSCYHHQCVSVIAPVLQPAAMSADGRVEALELSVDGPHGWLVALQWHPEDTAQTDSVQMRVFEDFVDAARANAPARGLRRAVLLGEEPA</sequence>